<proteinExistence type="predicted"/>
<protein>
    <submittedName>
        <fullName evidence="1">Uncharacterized protein</fullName>
    </submittedName>
</protein>
<dbReference type="EMBL" id="LGCN01000029">
    <property type="protein sequence ID" value="KOT44757.1"/>
    <property type="molecule type" value="Genomic_DNA"/>
</dbReference>
<evidence type="ECO:0000313" key="1">
    <source>
        <dbReference type="EMBL" id="KOT44757.1"/>
    </source>
</evidence>
<dbReference type="Proteomes" id="UP000037773">
    <property type="component" value="Unassembled WGS sequence"/>
</dbReference>
<keyword evidence="2" id="KW-1185">Reference proteome</keyword>
<evidence type="ECO:0000313" key="2">
    <source>
        <dbReference type="Proteomes" id="UP000037773"/>
    </source>
</evidence>
<dbReference type="PATRIC" id="fig|36816.3.peg.858"/>
<sequence length="95" mass="10123">MSGVMAAVTVRAAQRAKELGAEQDLEALRQELEQAPRLGVRLGPPRHDGTEVRKTRIEPRDSVPGLAVAYVYTPSPPPPTVAIVAVTPDDGAREA</sequence>
<name>A0A0M8QM99_9ACTN</name>
<accession>A0A0M8QM99</accession>
<gene>
    <name evidence="1" type="ORF">ADK41_04010</name>
</gene>
<organism evidence="1 2">
    <name type="scientific">Streptomyces caelestis</name>
    <dbReference type="NCBI Taxonomy" id="36816"/>
    <lineage>
        <taxon>Bacteria</taxon>
        <taxon>Bacillati</taxon>
        <taxon>Actinomycetota</taxon>
        <taxon>Actinomycetes</taxon>
        <taxon>Kitasatosporales</taxon>
        <taxon>Streptomycetaceae</taxon>
        <taxon>Streptomyces</taxon>
    </lineage>
</organism>
<dbReference type="AlphaFoldDB" id="A0A0M8QM99"/>
<reference evidence="1 2" key="1">
    <citation type="submission" date="2015-07" db="EMBL/GenBank/DDBJ databases">
        <authorList>
            <person name="Noorani M."/>
        </authorList>
    </citation>
    <scope>NUCLEOTIDE SEQUENCE [LARGE SCALE GENOMIC DNA]</scope>
    <source>
        <strain evidence="1 2">NRRL B-24567</strain>
    </source>
</reference>
<comment type="caution">
    <text evidence="1">The sequence shown here is derived from an EMBL/GenBank/DDBJ whole genome shotgun (WGS) entry which is preliminary data.</text>
</comment>